<keyword evidence="1" id="KW-0812">Transmembrane</keyword>
<organism evidence="2 3">
    <name type="scientific">Carnobacterium maltaromaticum LMA28</name>
    <dbReference type="NCBI Taxonomy" id="1234679"/>
    <lineage>
        <taxon>Bacteria</taxon>
        <taxon>Bacillati</taxon>
        <taxon>Bacillota</taxon>
        <taxon>Bacilli</taxon>
        <taxon>Lactobacillales</taxon>
        <taxon>Carnobacteriaceae</taxon>
        <taxon>Carnobacterium</taxon>
    </lineage>
</organism>
<dbReference type="STRING" id="1234679.BN424_1259"/>
<reference evidence="3" key="1">
    <citation type="journal article" date="2013" name="Genome Announc.">
        <title>Complete Chromosome Sequence of Carnobacterium maltaromaticum LMA 28.</title>
        <authorList>
            <person name="Cailliez-Grimal C."/>
            <person name="Chaillou S."/>
            <person name="Anba-Mondoloni J."/>
            <person name="Loux V."/>
            <person name="Afzal M.I."/>
            <person name="Rahman A."/>
            <person name="Kergourlay G."/>
            <person name="Champomier-Verges M.C."/>
            <person name="Zagorec M."/>
            <person name="Dalgaard P."/>
            <person name="Leisner J.J."/>
            <person name="Prevost H."/>
            <person name="Revol-Junelles A.M."/>
            <person name="Borges F."/>
        </authorList>
    </citation>
    <scope>NUCLEOTIDE SEQUENCE</scope>
    <source>
        <strain evidence="3">LMA28</strain>
    </source>
</reference>
<dbReference type="Proteomes" id="UP000000212">
    <property type="component" value="Chromosome"/>
</dbReference>
<dbReference type="HOGENOM" id="CLU_3286773_0_0_9"/>
<dbReference type="EMBL" id="HE999757">
    <property type="protein sequence ID" value="CDF59505.1"/>
    <property type="molecule type" value="Genomic_DNA"/>
</dbReference>
<gene>
    <name evidence="2" type="ORF">BN424_1259</name>
</gene>
<keyword evidence="1" id="KW-0472">Membrane</keyword>
<dbReference type="AlphaFoldDB" id="R7RVA6"/>
<sequence length="40" mass="4542">MKLVEPGETMRMESIKLDARTKTLVVLVSGFLFFLSQILV</sequence>
<keyword evidence="3" id="KW-1185">Reference proteome</keyword>
<keyword evidence="1" id="KW-1133">Transmembrane helix</keyword>
<evidence type="ECO:0000256" key="1">
    <source>
        <dbReference type="SAM" id="Phobius"/>
    </source>
</evidence>
<evidence type="ECO:0000313" key="3">
    <source>
        <dbReference type="Proteomes" id="UP000000212"/>
    </source>
</evidence>
<name>R7RVA6_CARML</name>
<evidence type="ECO:0000313" key="2">
    <source>
        <dbReference type="EMBL" id="CDF59505.1"/>
    </source>
</evidence>
<proteinExistence type="predicted"/>
<protein>
    <submittedName>
        <fullName evidence="2">Uncharacterized protein</fullName>
    </submittedName>
</protein>
<accession>R7RVA6</accession>
<dbReference type="KEGG" id="cml:BN424_1259"/>
<feature type="transmembrane region" description="Helical" evidence="1">
    <location>
        <begin position="21"/>
        <end position="39"/>
    </location>
</feature>